<keyword evidence="4" id="KW-1185">Reference proteome</keyword>
<evidence type="ECO:0000313" key="1">
    <source>
        <dbReference type="EMBL" id="AXN40742.1"/>
    </source>
</evidence>
<evidence type="ECO:0000313" key="4">
    <source>
        <dbReference type="Proteomes" id="UP000260457"/>
    </source>
</evidence>
<proteinExistence type="predicted"/>
<dbReference type="Proteomes" id="UP000220106">
    <property type="component" value="Unassembled WGS sequence"/>
</dbReference>
<name>A0AAX0RVC5_9BACI</name>
<gene>
    <name evidence="2" type="ORF">CN689_26850</name>
    <name evidence="1" type="ORF">DTO10_21765</name>
</gene>
<dbReference type="Proteomes" id="UP000260457">
    <property type="component" value="Chromosome"/>
</dbReference>
<organism evidence="2 3">
    <name type="scientific">Peribacillus butanolivorans</name>
    <dbReference type="NCBI Taxonomy" id="421767"/>
    <lineage>
        <taxon>Bacteria</taxon>
        <taxon>Bacillati</taxon>
        <taxon>Bacillota</taxon>
        <taxon>Bacilli</taxon>
        <taxon>Bacillales</taxon>
        <taxon>Bacillaceae</taxon>
        <taxon>Peribacillus</taxon>
    </lineage>
</organism>
<dbReference type="EMBL" id="CP030926">
    <property type="protein sequence ID" value="AXN40742.1"/>
    <property type="molecule type" value="Genomic_DNA"/>
</dbReference>
<reference evidence="1 4" key="2">
    <citation type="submission" date="2018-07" db="EMBL/GenBank/DDBJ databases">
        <title>The molecular basis for the intramolecular migration of carboxyl group in the catabolism of para-hydroxybenzoate via gentisate.</title>
        <authorList>
            <person name="Zhao H."/>
            <person name="Xu Y."/>
            <person name="Lin S."/>
            <person name="Spain J.C."/>
            <person name="Zhou N.-Y."/>
        </authorList>
    </citation>
    <scope>NUCLEOTIDE SEQUENCE [LARGE SCALE GENOMIC DNA]</scope>
    <source>
        <strain evidence="1 4">PHB-7a</strain>
    </source>
</reference>
<dbReference type="EMBL" id="NUEQ01000124">
    <property type="protein sequence ID" value="PEJ24889.1"/>
    <property type="molecule type" value="Genomic_DNA"/>
</dbReference>
<dbReference type="AlphaFoldDB" id="A0AAX0RVC5"/>
<reference evidence="2 3" key="1">
    <citation type="submission" date="2017-09" db="EMBL/GenBank/DDBJ databases">
        <title>Large-scale bioinformatics analysis of Bacillus genomes uncovers conserved roles of natural products in bacterial physiology.</title>
        <authorList>
            <consortium name="Agbiome Team Llc"/>
            <person name="Bleich R.M."/>
            <person name="Kirk G.J."/>
            <person name="Santa Maria K.C."/>
            <person name="Allen S.E."/>
            <person name="Farag S."/>
            <person name="Shank E.A."/>
            <person name="Bowers A."/>
        </authorList>
    </citation>
    <scope>NUCLEOTIDE SEQUENCE [LARGE SCALE GENOMIC DNA]</scope>
    <source>
        <strain evidence="2 3">AFS003229</strain>
    </source>
</reference>
<sequence>MWYKILFLLVMVNTFYNGQSMTTVFAESKKVISKPKEANVILYANIDRKNGMYRDLDMKIDEGTRYFPYWVNVTNPSYAPRILYNDLNQDKKKDLTIV</sequence>
<accession>A0AAX0RVC5</accession>
<dbReference type="GeneID" id="95400838"/>
<protein>
    <submittedName>
        <fullName evidence="2">Uncharacterized protein</fullName>
    </submittedName>
</protein>
<evidence type="ECO:0000313" key="2">
    <source>
        <dbReference type="EMBL" id="PEJ24889.1"/>
    </source>
</evidence>
<evidence type="ECO:0000313" key="3">
    <source>
        <dbReference type="Proteomes" id="UP000220106"/>
    </source>
</evidence>
<dbReference type="RefSeq" id="WP_098178055.1">
    <property type="nucleotide sequence ID" value="NZ_CP030926.1"/>
</dbReference>
<dbReference type="KEGG" id="pbut:DTO10_21765"/>